<feature type="transmembrane region" description="Helical" evidence="9">
    <location>
        <begin position="122"/>
        <end position="143"/>
    </location>
</feature>
<keyword evidence="4" id="KW-0997">Cell inner membrane</keyword>
<dbReference type="KEGG" id="rfo:REIFOR_00794"/>
<evidence type="ECO:0000313" key="10">
    <source>
        <dbReference type="EMBL" id="ATX75962.1"/>
    </source>
</evidence>
<reference evidence="10 11" key="1">
    <citation type="journal article" date="2017" name="Environ. Microbiol.">
        <title>Genomic and physiological analyses of 'Reinekea forsetii' reveal a versatile opportunistic lifestyle during spring algae blooms.</title>
        <authorList>
            <person name="Avci B."/>
            <person name="Hahnke R.L."/>
            <person name="Chafee M."/>
            <person name="Fischer T."/>
            <person name="Gruber-Vodicka H."/>
            <person name="Tegetmeyer H.E."/>
            <person name="Harder J."/>
            <person name="Fuchs B.M."/>
            <person name="Amann R.I."/>
            <person name="Teeling H."/>
        </authorList>
    </citation>
    <scope>NUCLEOTIDE SEQUENCE [LARGE SCALE GENOMIC DNA]</scope>
    <source>
        <strain evidence="10 11">Hel1_31_D35</strain>
    </source>
</reference>
<organism evidence="10 11">
    <name type="scientific">Reinekea forsetii</name>
    <dbReference type="NCBI Taxonomy" id="1336806"/>
    <lineage>
        <taxon>Bacteria</taxon>
        <taxon>Pseudomonadati</taxon>
        <taxon>Pseudomonadota</taxon>
        <taxon>Gammaproteobacteria</taxon>
        <taxon>Oceanospirillales</taxon>
        <taxon>Saccharospirillaceae</taxon>
        <taxon>Reinekea</taxon>
    </lineage>
</organism>
<protein>
    <submittedName>
        <fullName evidence="10">Lipocalin-related protein and Bos/Can/Equ allergen</fullName>
    </submittedName>
</protein>
<comment type="similarity">
    <text evidence="8">Belongs to the TsuA/YedE (TC 9.B.102) family.</text>
</comment>
<evidence type="ECO:0000256" key="2">
    <source>
        <dbReference type="ARBA" id="ARBA00022448"/>
    </source>
</evidence>
<dbReference type="PANTHER" id="PTHR30574:SF1">
    <property type="entry name" value="SULPHUR TRANSPORT DOMAIN-CONTAINING PROTEIN"/>
    <property type="match status" value="1"/>
</dbReference>
<evidence type="ECO:0000256" key="4">
    <source>
        <dbReference type="ARBA" id="ARBA00022519"/>
    </source>
</evidence>
<dbReference type="PANTHER" id="PTHR30574">
    <property type="entry name" value="INNER MEMBRANE PROTEIN YEDE"/>
    <property type="match status" value="1"/>
</dbReference>
<name>A0A2K8KMN4_9GAMM</name>
<keyword evidence="11" id="KW-1185">Reference proteome</keyword>
<evidence type="ECO:0000256" key="3">
    <source>
        <dbReference type="ARBA" id="ARBA00022475"/>
    </source>
</evidence>
<dbReference type="InterPro" id="IPR007272">
    <property type="entry name" value="Sulf_transp_TsuA/YedE"/>
</dbReference>
<feature type="transmembrane region" description="Helical" evidence="9">
    <location>
        <begin position="90"/>
        <end position="110"/>
    </location>
</feature>
<dbReference type="GO" id="GO:0005886">
    <property type="term" value="C:plasma membrane"/>
    <property type="evidence" value="ECO:0007669"/>
    <property type="project" value="UniProtKB-SubCell"/>
</dbReference>
<dbReference type="RefSeq" id="WP_100256337.1">
    <property type="nucleotide sequence ID" value="NZ_CP011797.1"/>
</dbReference>
<evidence type="ECO:0000256" key="9">
    <source>
        <dbReference type="SAM" id="Phobius"/>
    </source>
</evidence>
<comment type="subcellular location">
    <subcellularLocation>
        <location evidence="1">Cell inner membrane</location>
        <topology evidence="1">Multi-pass membrane protein</topology>
    </subcellularLocation>
</comment>
<proteinExistence type="inferred from homology"/>
<feature type="transmembrane region" description="Helical" evidence="9">
    <location>
        <begin position="196"/>
        <end position="213"/>
    </location>
</feature>
<dbReference type="Proteomes" id="UP000229757">
    <property type="component" value="Chromosome"/>
</dbReference>
<feature type="transmembrane region" description="Helical" evidence="9">
    <location>
        <begin position="12"/>
        <end position="31"/>
    </location>
</feature>
<evidence type="ECO:0000256" key="5">
    <source>
        <dbReference type="ARBA" id="ARBA00022692"/>
    </source>
</evidence>
<feature type="transmembrane region" description="Helical" evidence="9">
    <location>
        <begin position="52"/>
        <end position="70"/>
    </location>
</feature>
<feature type="transmembrane region" description="Helical" evidence="9">
    <location>
        <begin position="163"/>
        <end position="184"/>
    </location>
</feature>
<dbReference type="Pfam" id="PF04143">
    <property type="entry name" value="Sulf_transp"/>
    <property type="match status" value="1"/>
</dbReference>
<keyword evidence="5 9" id="KW-0812">Transmembrane</keyword>
<feature type="transmembrane region" description="Helical" evidence="9">
    <location>
        <begin position="249"/>
        <end position="268"/>
    </location>
</feature>
<evidence type="ECO:0000256" key="6">
    <source>
        <dbReference type="ARBA" id="ARBA00022989"/>
    </source>
</evidence>
<accession>A0A2K8KMN4</accession>
<evidence type="ECO:0000256" key="7">
    <source>
        <dbReference type="ARBA" id="ARBA00023136"/>
    </source>
</evidence>
<sequence length="345" mass="36584">MTDFLEQLGDDNLLILTGVIVGLLFGVAAQQSRFCLRAATIEFWHAHLGPKVAIWLLVFSTALVLTQLQFSLGTLSPDSIRQLTGTGSLSGAIVGGLMFGAGMILARGCASRLLVLSATGNMRALTTGLIVTIIAQAAYTGILSPLREWITAWWLISGNVRNLAFYLPNGAPFMVSLLLMAFSILITLRNRLSTKVIGYSVLTGCSIALGWLMTSWHASWSYEIVKIQSVTFTGPSADTLMAVITSPTLPLNFGTGLVPGVFLGSMLASLVTKEFQLEAFTADTGMIRYLIGAPLMGFGGMLAGGCAVGAGVTGGAVLSLTSWTALLFMWLGAGMTDRLIMRTQT</sequence>
<feature type="transmembrane region" description="Helical" evidence="9">
    <location>
        <begin position="316"/>
        <end position="333"/>
    </location>
</feature>
<feature type="transmembrane region" description="Helical" evidence="9">
    <location>
        <begin position="289"/>
        <end position="310"/>
    </location>
</feature>
<keyword evidence="3" id="KW-1003">Cell membrane</keyword>
<gene>
    <name evidence="10" type="ORF">REIFOR_00794</name>
</gene>
<evidence type="ECO:0000313" key="11">
    <source>
        <dbReference type="Proteomes" id="UP000229757"/>
    </source>
</evidence>
<evidence type="ECO:0000256" key="8">
    <source>
        <dbReference type="ARBA" id="ARBA00035655"/>
    </source>
</evidence>
<keyword evidence="2" id="KW-0813">Transport</keyword>
<dbReference type="EMBL" id="CP011797">
    <property type="protein sequence ID" value="ATX75962.1"/>
    <property type="molecule type" value="Genomic_DNA"/>
</dbReference>
<dbReference type="OrthoDB" id="9794165at2"/>
<keyword evidence="6 9" id="KW-1133">Transmembrane helix</keyword>
<evidence type="ECO:0000256" key="1">
    <source>
        <dbReference type="ARBA" id="ARBA00004429"/>
    </source>
</evidence>
<keyword evidence="7 9" id="KW-0472">Membrane</keyword>
<dbReference type="AlphaFoldDB" id="A0A2K8KMN4"/>